<organism evidence="2 3">
    <name type="scientific">Symbiodinium pilosum</name>
    <name type="common">Dinoflagellate</name>
    <dbReference type="NCBI Taxonomy" id="2952"/>
    <lineage>
        <taxon>Eukaryota</taxon>
        <taxon>Sar</taxon>
        <taxon>Alveolata</taxon>
        <taxon>Dinophyceae</taxon>
        <taxon>Suessiales</taxon>
        <taxon>Symbiodiniaceae</taxon>
        <taxon>Symbiodinium</taxon>
    </lineage>
</organism>
<reference evidence="2" key="1">
    <citation type="submission" date="2021-02" db="EMBL/GenBank/DDBJ databases">
        <authorList>
            <person name="Dougan E. K."/>
            <person name="Rhodes N."/>
            <person name="Thang M."/>
            <person name="Chan C."/>
        </authorList>
    </citation>
    <scope>NUCLEOTIDE SEQUENCE</scope>
</reference>
<dbReference type="EMBL" id="CAJNIZ010019564">
    <property type="protein sequence ID" value="CAE7428119.1"/>
    <property type="molecule type" value="Genomic_DNA"/>
</dbReference>
<comment type="caution">
    <text evidence="2">The sequence shown here is derived from an EMBL/GenBank/DDBJ whole genome shotgun (WGS) entry which is preliminary data.</text>
</comment>
<evidence type="ECO:0000313" key="2">
    <source>
        <dbReference type="EMBL" id="CAE7428119.1"/>
    </source>
</evidence>
<evidence type="ECO:0000313" key="3">
    <source>
        <dbReference type="Proteomes" id="UP000649617"/>
    </source>
</evidence>
<dbReference type="OrthoDB" id="416076at2759"/>
<sequence>MPTDLNPTISHESFMKMIRPALGDITDVDKMAILKRSVIVVISKTAIYWRFPSPLEKQVKCMSWHLPDIVKASAKPIIANYKKQGPPPSNHEERVLWENAWLEEALRQHDRPHAPAVAPHVAAPPQVRVKRERIAFARALTAQTLRDPINLDSPSPSPKRHRGEPASGEPASASVPASSIPNPELPNTRAVSQEDDVDDVIPAVGACPELSLSQELENIMDEDGMDVASPELINMLKKAHILPEWRGQTCPRCGKRKMGALQYMKTHKVWAHRCNYRECHKFLQPHDFHPIFYMGAGSSHTPLQVQASILLCATAGVKETATHLVLDVAKKPVETIYTNLEVARSRYVEAKEKEISYGGWRDVEVDEVDVGRFVDLSIRDTKNTSWEQWGGMVERGNASSLRLFRLNPSKTKKNAPGPGPIKKRDWVPIAKKYLKNKNVVLHSDGARAYKMTFPGVIHCNVVHKKKKQMVNGKAEYTTFLFMFN</sequence>
<dbReference type="AlphaFoldDB" id="A0A812R8S6"/>
<proteinExistence type="predicted"/>
<name>A0A812R8S6_SYMPI</name>
<evidence type="ECO:0000256" key="1">
    <source>
        <dbReference type="SAM" id="MobiDB-lite"/>
    </source>
</evidence>
<accession>A0A812R8S6</accession>
<dbReference type="Proteomes" id="UP000649617">
    <property type="component" value="Unassembled WGS sequence"/>
</dbReference>
<feature type="compositionally biased region" description="Low complexity" evidence="1">
    <location>
        <begin position="165"/>
        <end position="182"/>
    </location>
</feature>
<gene>
    <name evidence="2" type="ORF">SPIL2461_LOCUS10484</name>
</gene>
<feature type="region of interest" description="Disordered" evidence="1">
    <location>
        <begin position="145"/>
        <end position="194"/>
    </location>
</feature>
<keyword evidence="3" id="KW-1185">Reference proteome</keyword>
<protein>
    <submittedName>
        <fullName evidence="2">Uncharacterized protein</fullName>
    </submittedName>
</protein>